<dbReference type="PROSITE" id="PS01132">
    <property type="entry name" value="ACTINS_ACT_LIKE"/>
    <property type="match status" value="1"/>
</dbReference>
<organism evidence="6">
    <name type="scientific">Camelus bactrianus</name>
    <name type="common">Bactrian camel</name>
    <dbReference type="NCBI Taxonomy" id="9837"/>
    <lineage>
        <taxon>Eukaryota</taxon>
        <taxon>Metazoa</taxon>
        <taxon>Chordata</taxon>
        <taxon>Craniata</taxon>
        <taxon>Vertebrata</taxon>
        <taxon>Euteleostomi</taxon>
        <taxon>Mammalia</taxon>
        <taxon>Eutheria</taxon>
        <taxon>Laurasiatheria</taxon>
        <taxon>Artiodactyla</taxon>
        <taxon>Tylopoda</taxon>
        <taxon>Camelidae</taxon>
        <taxon>Camelus</taxon>
    </lineage>
</organism>
<keyword evidence="3" id="KW-0206">Cytoskeleton</keyword>
<dbReference type="FunFam" id="3.90.640.10:FF:000007">
    <property type="entry name" value="Actin like 7B"/>
    <property type="match status" value="1"/>
</dbReference>
<dbReference type="PRINTS" id="PR00190">
    <property type="entry name" value="ACTIN"/>
</dbReference>
<dbReference type="GO" id="GO:0005856">
    <property type="term" value="C:cytoskeleton"/>
    <property type="evidence" value="ECO:0007669"/>
    <property type="project" value="UniProtKB-SubCell"/>
</dbReference>
<name>A0A9W3ESK7_CAMBA</name>
<keyword evidence="3" id="KW-0963">Cytoplasm</keyword>
<feature type="compositionally biased region" description="Polar residues" evidence="5">
    <location>
        <begin position="362"/>
        <end position="378"/>
    </location>
</feature>
<dbReference type="Pfam" id="PF00022">
    <property type="entry name" value="Actin"/>
    <property type="match status" value="1"/>
</dbReference>
<proteinExistence type="inferred from homology"/>
<dbReference type="InterPro" id="IPR043129">
    <property type="entry name" value="ATPase_NBD"/>
</dbReference>
<evidence type="ECO:0000256" key="5">
    <source>
        <dbReference type="SAM" id="MobiDB-lite"/>
    </source>
</evidence>
<dbReference type="OrthoDB" id="9664156at2759"/>
<dbReference type="Gene3D" id="3.90.640.10">
    <property type="entry name" value="Actin, Chain A, domain 4"/>
    <property type="match status" value="1"/>
</dbReference>
<evidence type="ECO:0000313" key="6">
    <source>
        <dbReference type="RefSeq" id="XP_010955168.1"/>
    </source>
</evidence>
<dbReference type="SUPFAM" id="SSF53067">
    <property type="entry name" value="Actin-like ATPase domain"/>
    <property type="match status" value="2"/>
</dbReference>
<comment type="similarity">
    <text evidence="2 4">Belongs to the actin family.</text>
</comment>
<evidence type="ECO:0000256" key="3">
    <source>
        <dbReference type="ARBA" id="ARBA00023212"/>
    </source>
</evidence>
<dbReference type="PANTHER" id="PTHR11937">
    <property type="entry name" value="ACTIN"/>
    <property type="match status" value="1"/>
</dbReference>
<dbReference type="InterPro" id="IPR020902">
    <property type="entry name" value="Actin/actin-like_CS"/>
</dbReference>
<sequence>MNVPLICDYGSGISKVGFAGTEAPLAVFPTILGKLRHDNLLVGMEEEDWFIGDEVQKNRGKLNLQYPISRAAITNWDNMEKIWHHSFYKVLHVAPEQHPLMVTEPPLNTMANKEKVSQILFETFGVPALYFNNKRKAKSTKLHLPALSTPPGMTLESGEGMTYFVPIIDGCPLPQSTFQMDIAGQDLTLYFLHLLSESGHSLVSTADREFVRDLKEKCCYVALDFEKEKVEASSPSYAQKCQLPDGQEIDLGRERFFCPEVLFQTNLIGRHHLGVHTKAFQCVSSCDPALWKILFGHIVLSGGTGTCSGLRLRLQREISTLVSPKINVKVWCPPPSLWGFQRSFHRCFWNAAHMAGSVPGVQGSTSEQKGQNSWSLRSSGGEEAVSSTDPSATLGGMSGGARSRRWGGQQGGKRGGESGQGGVLRKAVFEGILEGVEGSV</sequence>
<gene>
    <name evidence="6" type="primary">LOC105070438</name>
</gene>
<evidence type="ECO:0000256" key="1">
    <source>
        <dbReference type="ARBA" id="ARBA00004245"/>
    </source>
</evidence>
<dbReference type="AlphaFoldDB" id="A0A9W3ESK7"/>
<accession>A0A9W3ESK7</accession>
<feature type="compositionally biased region" description="Gly residues" evidence="5">
    <location>
        <begin position="408"/>
        <end position="422"/>
    </location>
</feature>
<evidence type="ECO:0000256" key="2">
    <source>
        <dbReference type="ARBA" id="ARBA00006752"/>
    </source>
</evidence>
<comment type="subcellular location">
    <subcellularLocation>
        <location evidence="1">Cytoplasm</location>
        <location evidence="1">Cytoskeleton</location>
    </subcellularLocation>
</comment>
<reference evidence="6" key="1">
    <citation type="submission" date="2025-08" db="UniProtKB">
        <authorList>
            <consortium name="RefSeq"/>
        </authorList>
    </citation>
    <scope>IDENTIFICATION</scope>
    <source>
        <tissue evidence="6">Blood</tissue>
    </source>
</reference>
<feature type="region of interest" description="Disordered" evidence="5">
    <location>
        <begin position="359"/>
        <end position="422"/>
    </location>
</feature>
<dbReference type="RefSeq" id="XP_010955168.1">
    <property type="nucleotide sequence ID" value="XM_010956866.2"/>
</dbReference>
<protein>
    <submittedName>
        <fullName evidence="6">Actin-66-like</fullName>
    </submittedName>
</protein>
<dbReference type="FunFam" id="3.30.420.40:FF:000002">
    <property type="entry name" value="Muscle actin"/>
    <property type="match status" value="1"/>
</dbReference>
<dbReference type="SMART" id="SM00268">
    <property type="entry name" value="ACTIN"/>
    <property type="match status" value="1"/>
</dbReference>
<dbReference type="KEGG" id="cbai:105070438"/>
<evidence type="ECO:0000256" key="4">
    <source>
        <dbReference type="RuleBase" id="RU000487"/>
    </source>
</evidence>
<dbReference type="Gene3D" id="3.30.420.40">
    <property type="match status" value="2"/>
</dbReference>
<dbReference type="InterPro" id="IPR004000">
    <property type="entry name" value="Actin"/>
</dbReference>